<evidence type="ECO:0000313" key="3">
    <source>
        <dbReference type="Proteomes" id="UP000235914"/>
    </source>
</evidence>
<proteinExistence type="predicted"/>
<gene>
    <name evidence="2" type="ORF">CXU09_07770</name>
</gene>
<keyword evidence="1" id="KW-1133">Transmembrane helix</keyword>
<keyword evidence="1" id="KW-0472">Membrane</keyword>
<organism evidence="2 3">
    <name type="scientific">Akkermansia muciniphila</name>
    <dbReference type="NCBI Taxonomy" id="239935"/>
    <lineage>
        <taxon>Bacteria</taxon>
        <taxon>Pseudomonadati</taxon>
        <taxon>Verrucomicrobiota</taxon>
        <taxon>Verrucomicrobiia</taxon>
        <taxon>Verrucomicrobiales</taxon>
        <taxon>Akkermansiaceae</taxon>
        <taxon>Akkermansia</taxon>
    </lineage>
</organism>
<evidence type="ECO:0008006" key="4">
    <source>
        <dbReference type="Google" id="ProtNLM"/>
    </source>
</evidence>
<dbReference type="Proteomes" id="UP000235914">
    <property type="component" value="Unassembled WGS sequence"/>
</dbReference>
<dbReference type="AlphaFoldDB" id="A0AAP8NLT4"/>
<protein>
    <recommendedName>
        <fullName evidence="4">Nucleotide exchange factor GrpE</fullName>
    </recommendedName>
</protein>
<dbReference type="EMBL" id="PJKN01000004">
    <property type="protein sequence ID" value="PNC55971.1"/>
    <property type="molecule type" value="Genomic_DNA"/>
</dbReference>
<sequence>MLLLSSLNELCLDANFSPWAISPGWSLNSTQNQSVFTISRAEMRSIMLNIKSRFATLEKQGEDFLSQLHAAHHRSDKLDKDLLRAQQELVAVRQTNDHQNKELKKELGLIRDLSHSREMTLSYLRGGLNRAQGELTNLKGVTLLNQQELQQHTRDMEEVRQEQTALAVQTSQVSEVASHLGVGLIVVCVCLLATAVAMGWFWYKKGRVLLRSLIQQREESMKEKADFFDLISNHLASAVSSANNGGKEPDHSSMLKFVNEIARMEVNMMRMDSSAKGYKQLSRGLERIRNNFAAIGYEIVPMLGLPYQDGLRADIDFIVDDSLPEGERRITAVLSPQVNYKGTLIQKANITVSQNI</sequence>
<name>A0AAP8NLT4_9BACT</name>
<comment type="caution">
    <text evidence="2">The sequence shown here is derived from an EMBL/GenBank/DDBJ whole genome shotgun (WGS) entry which is preliminary data.</text>
</comment>
<feature type="transmembrane region" description="Helical" evidence="1">
    <location>
        <begin position="180"/>
        <end position="203"/>
    </location>
</feature>
<keyword evidence="1" id="KW-0812">Transmembrane</keyword>
<accession>A0AAP8NLT4</accession>
<evidence type="ECO:0000313" key="2">
    <source>
        <dbReference type="EMBL" id="PNC55971.1"/>
    </source>
</evidence>
<reference evidence="2 3" key="1">
    <citation type="journal article" date="2017" name="BMC Genomics">
        <title>Genome sequencing of 39 Akkermansia muciniphila isolates reveals its population structure, genomic and functional diverisity, and global distribution in mammalian gut microbiotas.</title>
        <authorList>
            <person name="Guo X."/>
            <person name="Li S."/>
            <person name="Zhang J."/>
            <person name="Wu F."/>
            <person name="Li X."/>
            <person name="Wu D."/>
            <person name="Zhang M."/>
            <person name="Ou Z."/>
            <person name="Jie Z."/>
            <person name="Yan Q."/>
            <person name="Li P."/>
            <person name="Yi J."/>
            <person name="Peng Y."/>
        </authorList>
    </citation>
    <scope>NUCLEOTIDE SEQUENCE [LARGE SCALE GENOMIC DNA]</scope>
    <source>
        <strain evidence="2 3">GP43</strain>
    </source>
</reference>
<evidence type="ECO:0000256" key="1">
    <source>
        <dbReference type="SAM" id="Phobius"/>
    </source>
</evidence>